<evidence type="ECO:0000259" key="5">
    <source>
        <dbReference type="PROSITE" id="PS51677"/>
    </source>
</evidence>
<feature type="compositionally biased region" description="Low complexity" evidence="3">
    <location>
        <begin position="71"/>
        <end position="86"/>
    </location>
</feature>
<dbReference type="InterPro" id="IPR011330">
    <property type="entry name" value="Glyco_hydro/deAcase_b/a-brl"/>
</dbReference>
<dbReference type="GO" id="GO:0016020">
    <property type="term" value="C:membrane"/>
    <property type="evidence" value="ECO:0007669"/>
    <property type="project" value="TreeGrafter"/>
</dbReference>
<dbReference type="Gene3D" id="3.20.20.370">
    <property type="entry name" value="Glycoside hydrolase/deacetylase"/>
    <property type="match status" value="1"/>
</dbReference>
<dbReference type="PANTHER" id="PTHR10587:SF133">
    <property type="entry name" value="CHITIN DEACETYLASE 1-RELATED"/>
    <property type="match status" value="1"/>
</dbReference>
<keyword evidence="4" id="KW-0732">Signal</keyword>
<dbReference type="Proteomes" id="UP001139534">
    <property type="component" value="Unassembled WGS sequence"/>
</dbReference>
<dbReference type="CDD" id="cd10917">
    <property type="entry name" value="CE4_NodB_like_6s_7s"/>
    <property type="match status" value="1"/>
</dbReference>
<reference evidence="6" key="1">
    <citation type="submission" date="2022-04" db="EMBL/GenBank/DDBJ databases">
        <authorList>
            <person name="Seo M.-J."/>
        </authorList>
    </citation>
    <scope>NUCLEOTIDE SEQUENCE</scope>
    <source>
        <strain evidence="6">MBLB2552</strain>
    </source>
</reference>
<feature type="signal peptide" evidence="4">
    <location>
        <begin position="1"/>
        <end position="27"/>
    </location>
</feature>
<organism evidence="6 7">
    <name type="scientific">Paenibacillus mellifer</name>
    <dbReference type="NCBI Taxonomy" id="2937794"/>
    <lineage>
        <taxon>Bacteria</taxon>
        <taxon>Bacillati</taxon>
        <taxon>Bacillota</taxon>
        <taxon>Bacilli</taxon>
        <taxon>Bacillales</taxon>
        <taxon>Paenibacillaceae</taxon>
        <taxon>Paenibacillus</taxon>
    </lineage>
</organism>
<sequence length="315" mass="34359">MTPLLHKKLLPIAAACLILSSCGQIDAQTDQATSNPNAAPTTEVTSSGGNNGSGQASEQLDRSDPADQGVTSGSTSDSSDLTAGADQNESTSPEKAEPQLTYHINKAYNVVPNDDSVEKKVVLLTFDDGPKEKEMIDGLIDTLDKHKAKAIFFVNGYRVKAHPELLQRIQERGQMIGNHSWDHIDLKKESAANMRKQIEDVQIIVKETTGETPRFFRPPFGSGNETTHQIADDNELIYMTWSNGSLDWDSKNKNKPDAVIANVLEQLHAGSNILMHELPWTVEALDELLTQLEQKGYGFVDPRSIGPAPAEAGTK</sequence>
<gene>
    <name evidence="6" type="ORF">M0651_03865</name>
</gene>
<evidence type="ECO:0000256" key="1">
    <source>
        <dbReference type="ARBA" id="ARBA00022723"/>
    </source>
</evidence>
<evidence type="ECO:0000313" key="7">
    <source>
        <dbReference type="Proteomes" id="UP001139534"/>
    </source>
</evidence>
<evidence type="ECO:0000256" key="2">
    <source>
        <dbReference type="ARBA" id="ARBA00022801"/>
    </source>
</evidence>
<dbReference type="PROSITE" id="PS51677">
    <property type="entry name" value="NODB"/>
    <property type="match status" value="1"/>
</dbReference>
<feature type="region of interest" description="Disordered" evidence="3">
    <location>
        <begin position="30"/>
        <end position="100"/>
    </location>
</feature>
<dbReference type="SUPFAM" id="SSF88713">
    <property type="entry name" value="Glycoside hydrolase/deacetylase"/>
    <property type="match status" value="1"/>
</dbReference>
<evidence type="ECO:0000256" key="3">
    <source>
        <dbReference type="SAM" id="MobiDB-lite"/>
    </source>
</evidence>
<dbReference type="PROSITE" id="PS51257">
    <property type="entry name" value="PROKAR_LIPOPROTEIN"/>
    <property type="match status" value="1"/>
</dbReference>
<dbReference type="GO" id="GO:0046872">
    <property type="term" value="F:metal ion binding"/>
    <property type="evidence" value="ECO:0007669"/>
    <property type="project" value="UniProtKB-KW"/>
</dbReference>
<comment type="caution">
    <text evidence="6">The sequence shown here is derived from an EMBL/GenBank/DDBJ whole genome shotgun (WGS) entry which is preliminary data.</text>
</comment>
<dbReference type="InterPro" id="IPR002509">
    <property type="entry name" value="NODB_dom"/>
</dbReference>
<dbReference type="Pfam" id="PF01522">
    <property type="entry name" value="Polysacc_deac_1"/>
    <property type="match status" value="1"/>
</dbReference>
<protein>
    <submittedName>
        <fullName evidence="6">Polysaccharide deacetylase family protein</fullName>
    </submittedName>
</protein>
<evidence type="ECO:0000256" key="4">
    <source>
        <dbReference type="SAM" id="SignalP"/>
    </source>
</evidence>
<accession>A0A9X2BS33</accession>
<dbReference type="AlphaFoldDB" id="A0A9X2BS33"/>
<keyword evidence="1" id="KW-0479">Metal-binding</keyword>
<dbReference type="PANTHER" id="PTHR10587">
    <property type="entry name" value="GLYCOSYL TRANSFERASE-RELATED"/>
    <property type="match status" value="1"/>
</dbReference>
<keyword evidence="2" id="KW-0378">Hydrolase</keyword>
<dbReference type="GO" id="GO:0005975">
    <property type="term" value="P:carbohydrate metabolic process"/>
    <property type="evidence" value="ECO:0007669"/>
    <property type="project" value="InterPro"/>
</dbReference>
<feature type="compositionally biased region" description="Polar residues" evidence="3">
    <location>
        <begin position="30"/>
        <end position="45"/>
    </location>
</feature>
<dbReference type="RefSeq" id="WP_248550520.1">
    <property type="nucleotide sequence ID" value="NZ_JALPRK010000002.1"/>
</dbReference>
<keyword evidence="7" id="KW-1185">Reference proteome</keyword>
<feature type="domain" description="NodB homology" evidence="5">
    <location>
        <begin position="120"/>
        <end position="300"/>
    </location>
</feature>
<name>A0A9X2BS33_9BACL</name>
<evidence type="ECO:0000313" key="6">
    <source>
        <dbReference type="EMBL" id="MCK8486306.1"/>
    </source>
</evidence>
<dbReference type="GO" id="GO:0016810">
    <property type="term" value="F:hydrolase activity, acting on carbon-nitrogen (but not peptide) bonds"/>
    <property type="evidence" value="ECO:0007669"/>
    <property type="project" value="InterPro"/>
</dbReference>
<dbReference type="InterPro" id="IPR050248">
    <property type="entry name" value="Polysacc_deacetylase_ArnD"/>
</dbReference>
<proteinExistence type="predicted"/>
<feature type="chain" id="PRO_5040753107" evidence="4">
    <location>
        <begin position="28"/>
        <end position="315"/>
    </location>
</feature>
<dbReference type="EMBL" id="JALPRK010000002">
    <property type="protein sequence ID" value="MCK8486306.1"/>
    <property type="molecule type" value="Genomic_DNA"/>
</dbReference>